<evidence type="ECO:0000256" key="4">
    <source>
        <dbReference type="ARBA" id="ARBA00022741"/>
    </source>
</evidence>
<dbReference type="EC" id="2.7.7.3" evidence="9"/>
<dbReference type="InterPro" id="IPR004821">
    <property type="entry name" value="Cyt_trans-like"/>
</dbReference>
<feature type="binding site" evidence="9">
    <location>
        <position position="17"/>
    </location>
    <ligand>
        <name>ATP</name>
        <dbReference type="ChEBI" id="CHEBI:30616"/>
    </ligand>
</feature>
<evidence type="ECO:0000256" key="6">
    <source>
        <dbReference type="ARBA" id="ARBA00022842"/>
    </source>
</evidence>
<keyword evidence="4 9" id="KW-0547">Nucleotide-binding</keyword>
<comment type="cofactor">
    <cofactor evidence="9">
        <name>Mg(2+)</name>
        <dbReference type="ChEBI" id="CHEBI:18420"/>
    </cofactor>
</comment>
<dbReference type="NCBIfam" id="TIGR01510">
    <property type="entry name" value="coaD_prev_kdtB"/>
    <property type="match status" value="1"/>
</dbReference>
<keyword evidence="5 9" id="KW-0067">ATP-binding</keyword>
<keyword evidence="3 9" id="KW-0548">Nucleotidyltransferase</keyword>
<dbReference type="InterPro" id="IPR001980">
    <property type="entry name" value="PPAT"/>
</dbReference>
<keyword evidence="2 9" id="KW-0808">Transferase</keyword>
<evidence type="ECO:0000256" key="7">
    <source>
        <dbReference type="ARBA" id="ARBA00022993"/>
    </source>
</evidence>
<evidence type="ECO:0000256" key="3">
    <source>
        <dbReference type="ARBA" id="ARBA00022695"/>
    </source>
</evidence>
<name>A0ABS2KSW8_9NOCA</name>
<organism evidence="11 12">
    <name type="scientific">Rhodococcoides corynebacterioides</name>
    <dbReference type="NCBI Taxonomy" id="53972"/>
    <lineage>
        <taxon>Bacteria</taxon>
        <taxon>Bacillati</taxon>
        <taxon>Actinomycetota</taxon>
        <taxon>Actinomycetes</taxon>
        <taxon>Mycobacteriales</taxon>
        <taxon>Nocardiaceae</taxon>
        <taxon>Rhodococcoides</taxon>
    </lineage>
</organism>
<feature type="binding site" evidence="9">
    <location>
        <position position="98"/>
    </location>
    <ligand>
        <name>ATP</name>
        <dbReference type="ChEBI" id="CHEBI:30616"/>
    </ligand>
</feature>
<comment type="caution">
    <text evidence="11">The sequence shown here is derived from an EMBL/GenBank/DDBJ whole genome shotgun (WGS) entry which is preliminary data.</text>
</comment>
<comment type="catalytic activity">
    <reaction evidence="8 9">
        <text>(R)-4'-phosphopantetheine + ATP + H(+) = 3'-dephospho-CoA + diphosphate</text>
        <dbReference type="Rhea" id="RHEA:19801"/>
        <dbReference type="ChEBI" id="CHEBI:15378"/>
        <dbReference type="ChEBI" id="CHEBI:30616"/>
        <dbReference type="ChEBI" id="CHEBI:33019"/>
        <dbReference type="ChEBI" id="CHEBI:57328"/>
        <dbReference type="ChEBI" id="CHEBI:61723"/>
        <dbReference type="EC" id="2.7.7.3"/>
    </reaction>
</comment>
<accession>A0ABS2KSW8</accession>
<feature type="binding site" evidence="9">
    <location>
        <begin position="122"/>
        <end position="128"/>
    </location>
    <ligand>
        <name>ATP</name>
        <dbReference type="ChEBI" id="CHEBI:30616"/>
    </ligand>
</feature>
<feature type="binding site" evidence="9">
    <location>
        <begin position="9"/>
        <end position="10"/>
    </location>
    <ligand>
        <name>ATP</name>
        <dbReference type="ChEBI" id="CHEBI:30616"/>
    </ligand>
</feature>
<comment type="pathway">
    <text evidence="9">Cofactor biosynthesis; coenzyme A biosynthesis; CoA from (R)-pantothenate: step 4/5.</text>
</comment>
<feature type="binding site" evidence="9">
    <location>
        <position position="87"/>
    </location>
    <ligand>
        <name>substrate</name>
    </ligand>
</feature>
<dbReference type="PRINTS" id="PR01020">
    <property type="entry name" value="LPSBIOSNTHSS"/>
</dbReference>
<evidence type="ECO:0000313" key="11">
    <source>
        <dbReference type="EMBL" id="MBM7415009.1"/>
    </source>
</evidence>
<evidence type="ECO:0000313" key="12">
    <source>
        <dbReference type="Proteomes" id="UP000703038"/>
    </source>
</evidence>
<dbReference type="SUPFAM" id="SSF52374">
    <property type="entry name" value="Nucleotidylyl transferase"/>
    <property type="match status" value="1"/>
</dbReference>
<comment type="subunit">
    <text evidence="9">Homohexamer.</text>
</comment>
<dbReference type="RefSeq" id="WP_204867923.1">
    <property type="nucleotide sequence ID" value="NZ_JAFBBK010000001.1"/>
</dbReference>
<feature type="binding site" evidence="9">
    <location>
        <position position="41"/>
    </location>
    <ligand>
        <name>substrate</name>
    </ligand>
</feature>
<feature type="binding site" evidence="9">
    <location>
        <begin position="88"/>
        <end position="90"/>
    </location>
    <ligand>
        <name>ATP</name>
        <dbReference type="ChEBI" id="CHEBI:30616"/>
    </ligand>
</feature>
<keyword evidence="7 9" id="KW-0173">Coenzyme A biosynthesis</keyword>
<keyword evidence="6 9" id="KW-0460">Magnesium</keyword>
<dbReference type="EMBL" id="JAFBBK010000001">
    <property type="protein sequence ID" value="MBM7415009.1"/>
    <property type="molecule type" value="Genomic_DNA"/>
</dbReference>
<protein>
    <recommendedName>
        <fullName evidence="9">Phosphopantetheine adenylyltransferase</fullName>
        <ecNumber evidence="9">2.7.7.3</ecNumber>
    </recommendedName>
    <alternativeName>
        <fullName evidence="9">Dephospho-CoA pyrophosphorylase</fullName>
    </alternativeName>
    <alternativeName>
        <fullName evidence="9">Pantetheine-phosphate adenylyltransferase</fullName>
        <shortName evidence="9">PPAT</shortName>
    </alternativeName>
</protein>
<feature type="binding site" evidence="9">
    <location>
        <position position="73"/>
    </location>
    <ligand>
        <name>substrate</name>
    </ligand>
</feature>
<gene>
    <name evidence="9" type="primary">coaD</name>
    <name evidence="11" type="ORF">JOE42_001742</name>
</gene>
<comment type="subcellular location">
    <subcellularLocation>
        <location evidence="9">Cytoplasm</location>
    </subcellularLocation>
</comment>
<keyword evidence="12" id="KW-1185">Reference proteome</keyword>
<reference evidence="11 12" key="1">
    <citation type="submission" date="2021-01" db="EMBL/GenBank/DDBJ databases">
        <title>Genomics of switchgrass bacterial isolates.</title>
        <authorList>
            <person name="Shade A."/>
        </authorList>
    </citation>
    <scope>NUCLEOTIDE SEQUENCE [LARGE SCALE GENOMIC DNA]</scope>
    <source>
        <strain evidence="11 12">PvP111</strain>
    </source>
</reference>
<proteinExistence type="inferred from homology"/>
<comment type="function">
    <text evidence="9">Reversibly transfers an adenylyl group from ATP to 4'-phosphopantetheine, yielding dephospho-CoA (dPCoA) and pyrophosphate.</text>
</comment>
<dbReference type="Proteomes" id="UP000703038">
    <property type="component" value="Unassembled WGS sequence"/>
</dbReference>
<comment type="similarity">
    <text evidence="9">Belongs to the bacterial CoaD family.</text>
</comment>
<evidence type="ECO:0000256" key="2">
    <source>
        <dbReference type="ARBA" id="ARBA00022679"/>
    </source>
</evidence>
<dbReference type="HAMAP" id="MF_00151">
    <property type="entry name" value="PPAT_bact"/>
    <property type="match status" value="1"/>
</dbReference>
<evidence type="ECO:0000259" key="10">
    <source>
        <dbReference type="Pfam" id="PF01467"/>
    </source>
</evidence>
<dbReference type="PANTHER" id="PTHR21342">
    <property type="entry name" value="PHOSPHOPANTETHEINE ADENYLYLTRANSFERASE"/>
    <property type="match status" value="1"/>
</dbReference>
<evidence type="ECO:0000256" key="5">
    <source>
        <dbReference type="ARBA" id="ARBA00022840"/>
    </source>
</evidence>
<dbReference type="Pfam" id="PF01467">
    <property type="entry name" value="CTP_transf_like"/>
    <property type="match status" value="1"/>
</dbReference>
<feature type="binding site" evidence="9">
    <location>
        <position position="9"/>
    </location>
    <ligand>
        <name>substrate</name>
    </ligand>
</feature>
<dbReference type="InterPro" id="IPR014729">
    <property type="entry name" value="Rossmann-like_a/b/a_fold"/>
</dbReference>
<dbReference type="Gene3D" id="3.40.50.620">
    <property type="entry name" value="HUPs"/>
    <property type="match status" value="1"/>
</dbReference>
<evidence type="ECO:0000256" key="9">
    <source>
        <dbReference type="HAMAP-Rule" id="MF_00151"/>
    </source>
</evidence>
<keyword evidence="1 9" id="KW-0963">Cytoplasm</keyword>
<sequence>MSRALVPGSFDPIHNGHLDVISRVATQFDEVIVTVVVNPNKSGLFTVDERVEMLAQATTHLQGVRVATWQGLLVDFASESGATAIVKGLRNAADFDYEVQMAQMNRRLTGVDTVFLGTDPVHSSLSSSLIKEIARLGGDVTTMVPAAVHDRLLARLAELS</sequence>
<dbReference type="PANTHER" id="PTHR21342:SF1">
    <property type="entry name" value="PHOSPHOPANTETHEINE ADENYLYLTRANSFERASE"/>
    <property type="match status" value="1"/>
</dbReference>
<dbReference type="GO" id="GO:0004595">
    <property type="term" value="F:pantetheine-phosphate adenylyltransferase activity"/>
    <property type="evidence" value="ECO:0007669"/>
    <property type="project" value="UniProtKB-EC"/>
</dbReference>
<dbReference type="CDD" id="cd02163">
    <property type="entry name" value="PPAT"/>
    <property type="match status" value="1"/>
</dbReference>
<evidence type="ECO:0000256" key="8">
    <source>
        <dbReference type="ARBA" id="ARBA00029346"/>
    </source>
</evidence>
<dbReference type="NCBIfam" id="TIGR00125">
    <property type="entry name" value="cyt_tran_rel"/>
    <property type="match status" value="1"/>
</dbReference>
<evidence type="ECO:0000256" key="1">
    <source>
        <dbReference type="ARBA" id="ARBA00022490"/>
    </source>
</evidence>
<feature type="domain" description="Cytidyltransferase-like" evidence="10">
    <location>
        <begin position="5"/>
        <end position="132"/>
    </location>
</feature>
<feature type="site" description="Transition state stabilizer" evidence="9">
    <location>
        <position position="17"/>
    </location>
</feature>